<dbReference type="AlphaFoldDB" id="H7EJ74"/>
<comment type="caution">
    <text evidence="3">The sequence shown here is derived from an EMBL/GenBank/DDBJ whole genome shotgun (WGS) entry which is preliminary data.</text>
</comment>
<dbReference type="SMART" id="SM01204">
    <property type="entry name" value="FIST_C"/>
    <property type="match status" value="1"/>
</dbReference>
<evidence type="ECO:0008006" key="5">
    <source>
        <dbReference type="Google" id="ProtNLM"/>
    </source>
</evidence>
<dbReference type="InterPro" id="IPR019494">
    <property type="entry name" value="FIST_C"/>
</dbReference>
<dbReference type="Proteomes" id="UP000003571">
    <property type="component" value="Unassembled WGS sequence"/>
</dbReference>
<dbReference type="SMART" id="SM00897">
    <property type="entry name" value="FIST"/>
    <property type="match status" value="1"/>
</dbReference>
<feature type="domain" description="FIST C-domain" evidence="2">
    <location>
        <begin position="235"/>
        <end position="366"/>
    </location>
</feature>
<keyword evidence="4" id="KW-1185">Reference proteome</keyword>
<dbReference type="OrthoDB" id="9770293at2"/>
<gene>
    <name evidence="3" type="ORF">TresaDRAFT_1835</name>
</gene>
<dbReference type="PATRIC" id="fig|907348.3.peg.891"/>
<evidence type="ECO:0000313" key="4">
    <source>
        <dbReference type="Proteomes" id="UP000003571"/>
    </source>
</evidence>
<evidence type="ECO:0000259" key="1">
    <source>
        <dbReference type="SMART" id="SM00897"/>
    </source>
</evidence>
<accession>H7EJ74</accession>
<dbReference type="InterPro" id="IPR013702">
    <property type="entry name" value="FIST_domain_N"/>
</dbReference>
<dbReference type="PANTHER" id="PTHR40252:SF2">
    <property type="entry name" value="BLR0328 PROTEIN"/>
    <property type="match status" value="1"/>
</dbReference>
<reference evidence="3 4" key="1">
    <citation type="submission" date="2011-09" db="EMBL/GenBank/DDBJ databases">
        <title>The draft genome of Treponema saccharophilum DSM 2985.</title>
        <authorList>
            <consortium name="US DOE Joint Genome Institute (JGI-PGF)"/>
            <person name="Lucas S."/>
            <person name="Copeland A."/>
            <person name="Lapidus A."/>
            <person name="Glavina del Rio T."/>
            <person name="Dalin E."/>
            <person name="Tice H."/>
            <person name="Bruce D."/>
            <person name="Goodwin L."/>
            <person name="Pitluck S."/>
            <person name="Peters L."/>
            <person name="Kyrpides N."/>
            <person name="Mavromatis K."/>
            <person name="Ivanova N."/>
            <person name="Markowitz V."/>
            <person name="Cheng J.-F."/>
            <person name="Hugenholtz P."/>
            <person name="Woyke T."/>
            <person name="Wu D."/>
            <person name="Gronow S."/>
            <person name="Wellnitz S."/>
            <person name="Brambilla E."/>
            <person name="Klenk H.-P."/>
            <person name="Eisen J.A."/>
        </authorList>
    </citation>
    <scope>NUCLEOTIDE SEQUENCE [LARGE SCALE GENOMIC DNA]</scope>
    <source>
        <strain evidence="3 4">DSM 2985</strain>
    </source>
</reference>
<sequence length="380" mass="41825">MNQEVVQTQKEDEAQAVTDLCSRLKKTPSSYSAILFFASTRYDFEKLSSLLHEQFPRAQVIGATTAGEITKDGFTTNSIVLNAIYDNGKSQFSGVLIDGIDQFPILGNKEITSAASKIGISLSSENCSRDAFAITLICGLMSAEEIILSQLYSLIKDQNFMIAGGSAGDDMKFASTAVSCNGVTSSNAAVVLFVKTSCAFRIYKENIFQRTGKNVKLTDVNTEKHIVNAIDGQNPRRRYAQVLGITEGQVNDALLDHPFGRVFGDEIFIASLVSFDKDGKLTMYARVLQDSLQEILMPHDPVEMTESTCRKITSEIPRPGCIILFNCILRTVGFQKKGLTGKISEVWRRYLPTYSGFSTYGEQFGHMNSNQTLVTLVIGE</sequence>
<dbReference type="Pfam" id="PF10442">
    <property type="entry name" value="FIST_C"/>
    <property type="match status" value="1"/>
</dbReference>
<dbReference type="EMBL" id="AGRW01000040">
    <property type="protein sequence ID" value="EIC02388.1"/>
    <property type="molecule type" value="Genomic_DNA"/>
</dbReference>
<protein>
    <recommendedName>
        <fullName evidence="5">FIST domain-containing protein</fullName>
    </recommendedName>
</protein>
<dbReference type="PANTHER" id="PTHR40252">
    <property type="entry name" value="BLR0328 PROTEIN"/>
    <property type="match status" value="1"/>
</dbReference>
<feature type="domain" description="FIST" evidence="1">
    <location>
        <begin position="29"/>
        <end position="234"/>
    </location>
</feature>
<name>H7EJ74_9SPIR</name>
<organism evidence="3 4">
    <name type="scientific">Treponema saccharophilum DSM 2985</name>
    <dbReference type="NCBI Taxonomy" id="907348"/>
    <lineage>
        <taxon>Bacteria</taxon>
        <taxon>Pseudomonadati</taxon>
        <taxon>Spirochaetota</taxon>
        <taxon>Spirochaetia</taxon>
        <taxon>Spirochaetales</taxon>
        <taxon>Treponemataceae</taxon>
        <taxon>Treponema</taxon>
    </lineage>
</organism>
<evidence type="ECO:0000313" key="3">
    <source>
        <dbReference type="EMBL" id="EIC02388.1"/>
    </source>
</evidence>
<evidence type="ECO:0000259" key="2">
    <source>
        <dbReference type="SMART" id="SM01204"/>
    </source>
</evidence>
<dbReference type="eggNOG" id="COG3287">
    <property type="taxonomic scope" value="Bacteria"/>
</dbReference>
<dbReference type="RefSeq" id="WP_002703227.1">
    <property type="nucleotide sequence ID" value="NZ_AGRW01000040.1"/>
</dbReference>
<dbReference type="Pfam" id="PF08495">
    <property type="entry name" value="FIST"/>
    <property type="match status" value="1"/>
</dbReference>
<dbReference type="STRING" id="907348.TresaDRAFT_1835"/>
<proteinExistence type="predicted"/>